<keyword evidence="3" id="KW-1185">Reference proteome</keyword>
<evidence type="ECO:0000313" key="3">
    <source>
        <dbReference type="Proteomes" id="UP001233172"/>
    </source>
</evidence>
<dbReference type="Proteomes" id="UP001233172">
    <property type="component" value="Unassembled WGS sequence"/>
</dbReference>
<feature type="region of interest" description="Disordered" evidence="1">
    <location>
        <begin position="1"/>
        <end position="46"/>
    </location>
</feature>
<name>A0AAD8B6A9_BIOPF</name>
<organism evidence="2 3">
    <name type="scientific">Biomphalaria pfeifferi</name>
    <name type="common">Bloodfluke planorb</name>
    <name type="synonym">Freshwater snail</name>
    <dbReference type="NCBI Taxonomy" id="112525"/>
    <lineage>
        <taxon>Eukaryota</taxon>
        <taxon>Metazoa</taxon>
        <taxon>Spiralia</taxon>
        <taxon>Lophotrochozoa</taxon>
        <taxon>Mollusca</taxon>
        <taxon>Gastropoda</taxon>
        <taxon>Heterobranchia</taxon>
        <taxon>Euthyneura</taxon>
        <taxon>Panpulmonata</taxon>
        <taxon>Hygrophila</taxon>
        <taxon>Lymnaeoidea</taxon>
        <taxon>Planorbidae</taxon>
        <taxon>Biomphalaria</taxon>
    </lineage>
</organism>
<sequence>MQARNKESGPRDIEDLSLGNEEAGPSNLEELSLRNKEAEPSDLEELSLGSEGVHTQLFNKKNKLSKPKLTKFASLLRVSRYGLASLEYLQELSKHHLCERDKEAKLVINEVINYKLDRDTHRYWHPFAIQRVYYN</sequence>
<protein>
    <submittedName>
        <fullName evidence="2">Uncharacterized protein</fullName>
    </submittedName>
</protein>
<reference evidence="2" key="2">
    <citation type="submission" date="2023-04" db="EMBL/GenBank/DDBJ databases">
        <authorList>
            <person name="Bu L."/>
            <person name="Lu L."/>
            <person name="Laidemitt M.R."/>
            <person name="Zhang S.M."/>
            <person name="Mutuku M."/>
            <person name="Mkoji G."/>
            <person name="Steinauer M."/>
            <person name="Loker E.S."/>
        </authorList>
    </citation>
    <scope>NUCLEOTIDE SEQUENCE</scope>
    <source>
        <strain evidence="2">KasaAsao</strain>
        <tissue evidence="2">Whole Snail</tissue>
    </source>
</reference>
<dbReference type="EMBL" id="JASAOG010000150">
    <property type="protein sequence ID" value="KAK0047490.1"/>
    <property type="molecule type" value="Genomic_DNA"/>
</dbReference>
<proteinExistence type="predicted"/>
<comment type="caution">
    <text evidence="2">The sequence shown here is derived from an EMBL/GenBank/DDBJ whole genome shotgun (WGS) entry which is preliminary data.</text>
</comment>
<feature type="compositionally biased region" description="Basic and acidic residues" evidence="1">
    <location>
        <begin position="1"/>
        <end position="14"/>
    </location>
</feature>
<evidence type="ECO:0000313" key="2">
    <source>
        <dbReference type="EMBL" id="KAK0047490.1"/>
    </source>
</evidence>
<accession>A0AAD8B6A9</accession>
<dbReference type="AlphaFoldDB" id="A0AAD8B6A9"/>
<reference evidence="2" key="1">
    <citation type="journal article" date="2023" name="PLoS Negl. Trop. Dis.">
        <title>A genome sequence for Biomphalaria pfeifferi, the major vector snail for the human-infecting parasite Schistosoma mansoni.</title>
        <authorList>
            <person name="Bu L."/>
            <person name="Lu L."/>
            <person name="Laidemitt M.R."/>
            <person name="Zhang S.M."/>
            <person name="Mutuku M."/>
            <person name="Mkoji G."/>
            <person name="Steinauer M."/>
            <person name="Loker E.S."/>
        </authorList>
    </citation>
    <scope>NUCLEOTIDE SEQUENCE</scope>
    <source>
        <strain evidence="2">KasaAsao</strain>
    </source>
</reference>
<gene>
    <name evidence="2" type="ORF">Bpfe_023042</name>
</gene>
<evidence type="ECO:0000256" key="1">
    <source>
        <dbReference type="SAM" id="MobiDB-lite"/>
    </source>
</evidence>